<organism evidence="2 3">
    <name type="scientific">Etheostoma spectabile</name>
    <name type="common">orangethroat darter</name>
    <dbReference type="NCBI Taxonomy" id="54343"/>
    <lineage>
        <taxon>Eukaryota</taxon>
        <taxon>Metazoa</taxon>
        <taxon>Chordata</taxon>
        <taxon>Craniata</taxon>
        <taxon>Vertebrata</taxon>
        <taxon>Euteleostomi</taxon>
        <taxon>Actinopterygii</taxon>
        <taxon>Neopterygii</taxon>
        <taxon>Teleostei</taxon>
        <taxon>Neoteleostei</taxon>
        <taxon>Acanthomorphata</taxon>
        <taxon>Eupercaria</taxon>
        <taxon>Perciformes</taxon>
        <taxon>Percoidei</taxon>
        <taxon>Percidae</taxon>
        <taxon>Etheostomatinae</taxon>
        <taxon>Etheostoma</taxon>
    </lineage>
</organism>
<evidence type="ECO:0000313" key="2">
    <source>
        <dbReference type="EMBL" id="KAA8578033.1"/>
    </source>
</evidence>
<comment type="caution">
    <text evidence="2">The sequence shown here is derived from an EMBL/GenBank/DDBJ whole genome shotgun (WGS) entry which is preliminary data.</text>
</comment>
<feature type="region of interest" description="Disordered" evidence="1">
    <location>
        <begin position="1"/>
        <end position="22"/>
    </location>
</feature>
<keyword evidence="3" id="KW-1185">Reference proteome</keyword>
<dbReference type="EMBL" id="VOFY01001256">
    <property type="protein sequence ID" value="KAA8578033.1"/>
    <property type="molecule type" value="Genomic_DNA"/>
</dbReference>
<feature type="compositionally biased region" description="Basic and acidic residues" evidence="1">
    <location>
        <begin position="276"/>
        <end position="291"/>
    </location>
</feature>
<evidence type="ECO:0000256" key="1">
    <source>
        <dbReference type="SAM" id="MobiDB-lite"/>
    </source>
</evidence>
<feature type="region of interest" description="Disordered" evidence="1">
    <location>
        <begin position="121"/>
        <end position="153"/>
    </location>
</feature>
<proteinExistence type="predicted"/>
<name>A0A5J5C9Z4_9PERO</name>
<feature type="compositionally biased region" description="Basic residues" evidence="1">
    <location>
        <begin position="141"/>
        <end position="153"/>
    </location>
</feature>
<feature type="non-terminal residue" evidence="2">
    <location>
        <position position="658"/>
    </location>
</feature>
<feature type="compositionally biased region" description="Basic and acidic residues" evidence="1">
    <location>
        <begin position="320"/>
        <end position="331"/>
    </location>
</feature>
<gene>
    <name evidence="2" type="ORF">FQN60_000153</name>
</gene>
<evidence type="ECO:0000313" key="3">
    <source>
        <dbReference type="Proteomes" id="UP000327493"/>
    </source>
</evidence>
<feature type="compositionally biased region" description="Polar residues" evidence="1">
    <location>
        <begin position="401"/>
        <end position="410"/>
    </location>
</feature>
<dbReference type="Proteomes" id="UP000327493">
    <property type="component" value="Unassembled WGS sequence"/>
</dbReference>
<accession>A0A5J5C9Z4</accession>
<feature type="region of interest" description="Disordered" evidence="1">
    <location>
        <begin position="248"/>
        <end position="366"/>
    </location>
</feature>
<dbReference type="AlphaFoldDB" id="A0A5J5C9Z4"/>
<sequence>MCAKVAEEVSVSRGRSADNIPKDAHAAQGALVVFKEEADEHESDSGDFLFHGDVTRYVATLRTHPVAFTGQFSVDSRVPGGPWTPEDLIHVIRADIGTPGPDPVSEPCPRSPNIYAEGDAAEGSMAHSQPDISHMYAPPHPHPHPHPYTHTHPHPAPSYSCSADMYPDQSAGGYLATSTCAVSYHAPPSYNPAPKPPVDGAALLSIMPDYGAFYPQSCQRDVHALRVPPPLTPLNTIRNFTLGAPSSGADGAASAAFPGHQSLPLRPILRPRKRVEHQAELRAEHQAERQVEPFLKGNENGALLRKRAEPQAEPQAEYQAENRAERRREPFLKGNENGALLHRRSGTGSQTSPEDQILPGKEKRTRSTVCGVLNPAGHKNLQAYTVLKQEDGFKKKGRVPSWSTETTQRSGLGPPRPFIQSSVVKPSPKSRPRALPGCIYTSPMLRVQVSPKVSEADLRARVRLPSAPEVRRLRDLHEPDLLLLLLLSVSNLGLCQDLVVVAVSAVVRVVRGGQDVHERGRTVHRVDLVQVVPVRGQHARAALLRVDLRGPEQGPLQGALLHLGGRRCSRRAPLPVQPVKAADPDLPVQDFEHAVHPGVTGGPPWWYGAGTGPEDPPPLRGTRFRSAARTSVIRLFSWLRVSRNDFPGSSPTRGGLLK</sequence>
<protein>
    <submittedName>
        <fullName evidence="2">Uncharacterized protein</fullName>
    </submittedName>
</protein>
<reference evidence="2 3" key="1">
    <citation type="submission" date="2019-08" db="EMBL/GenBank/DDBJ databases">
        <title>A chromosome-level genome assembly, high-density linkage maps, and genome scans reveal the genomic architecture of hybrid incompatibilities underlying speciation via character displacement in darters (Percidae: Etheostominae).</title>
        <authorList>
            <person name="Moran R.L."/>
            <person name="Catchen J.M."/>
            <person name="Fuller R.C."/>
        </authorList>
    </citation>
    <scope>NUCLEOTIDE SEQUENCE [LARGE SCALE GENOMIC DNA]</scope>
    <source>
        <strain evidence="2">EspeVRDwgs_2016</strain>
        <tissue evidence="2">Muscle</tissue>
    </source>
</reference>
<feature type="region of interest" description="Disordered" evidence="1">
    <location>
        <begin position="396"/>
        <end position="434"/>
    </location>
</feature>